<reference evidence="2" key="1">
    <citation type="submission" date="2025-08" db="UniProtKB">
        <authorList>
            <consortium name="Ensembl"/>
        </authorList>
    </citation>
    <scope>IDENTIFICATION</scope>
</reference>
<evidence type="ECO:0000313" key="3">
    <source>
        <dbReference type="Proteomes" id="UP000694406"/>
    </source>
</evidence>
<evidence type="ECO:0000313" key="2">
    <source>
        <dbReference type="Ensembl" id="ENSLLTP00000003799.1"/>
    </source>
</evidence>
<dbReference type="Ensembl" id="ENSLLTT00000003957.1">
    <property type="protein sequence ID" value="ENSLLTP00000003799.1"/>
    <property type="gene ID" value="ENSLLTG00000002846.1"/>
</dbReference>
<organism evidence="2 3">
    <name type="scientific">Laticauda laticaudata</name>
    <name type="common">Blue-ringed sea krait</name>
    <name type="synonym">Blue-lipped sea krait</name>
    <dbReference type="NCBI Taxonomy" id="8630"/>
    <lineage>
        <taxon>Eukaryota</taxon>
        <taxon>Metazoa</taxon>
        <taxon>Chordata</taxon>
        <taxon>Craniata</taxon>
        <taxon>Vertebrata</taxon>
        <taxon>Euteleostomi</taxon>
        <taxon>Lepidosauria</taxon>
        <taxon>Squamata</taxon>
        <taxon>Bifurcata</taxon>
        <taxon>Unidentata</taxon>
        <taxon>Episquamata</taxon>
        <taxon>Toxicofera</taxon>
        <taxon>Serpentes</taxon>
        <taxon>Colubroidea</taxon>
        <taxon>Elapidae</taxon>
        <taxon>Laticaudinae</taxon>
        <taxon>Laticauda</taxon>
    </lineage>
</organism>
<keyword evidence="3" id="KW-1185">Reference proteome</keyword>
<sequence>MGELRVEDRLPVLPQALHLHARDGLAQALELAVPGGGSCGGNGERLPRLRVPVEEPLPQDLVPGHPAPLPAHPARRQHARGREVAEDLDQEAVGEHGRILPPGRPDHGGSRRERPLPFPSGRAPPRCHLECRRGPTWNSS</sequence>
<feature type="region of interest" description="Disordered" evidence="1">
    <location>
        <begin position="56"/>
        <end position="140"/>
    </location>
</feature>
<dbReference type="GeneTree" id="ENSGT01030000237906"/>
<evidence type="ECO:0000256" key="1">
    <source>
        <dbReference type="SAM" id="MobiDB-lite"/>
    </source>
</evidence>
<accession>A0A8C5RKG7</accession>
<name>A0A8C5RKG7_LATLA</name>
<dbReference type="AlphaFoldDB" id="A0A8C5RKG7"/>
<proteinExistence type="predicted"/>
<feature type="compositionally biased region" description="Basic and acidic residues" evidence="1">
    <location>
        <begin position="93"/>
        <end position="115"/>
    </location>
</feature>
<protein>
    <submittedName>
        <fullName evidence="2">Uncharacterized protein</fullName>
    </submittedName>
</protein>
<dbReference type="Proteomes" id="UP000694406">
    <property type="component" value="Unplaced"/>
</dbReference>
<reference evidence="2" key="2">
    <citation type="submission" date="2025-09" db="UniProtKB">
        <authorList>
            <consortium name="Ensembl"/>
        </authorList>
    </citation>
    <scope>IDENTIFICATION</scope>
</reference>